<dbReference type="eggNOG" id="ENOG502RZ7W">
    <property type="taxonomic scope" value="Eukaryota"/>
</dbReference>
<evidence type="ECO:0000256" key="1">
    <source>
        <dbReference type="SAM" id="SignalP"/>
    </source>
</evidence>
<proteinExistence type="predicted"/>
<dbReference type="Pfam" id="PF03372">
    <property type="entry name" value="Exo_endo_phos"/>
    <property type="match status" value="1"/>
</dbReference>
<dbReference type="SUPFAM" id="SSF56219">
    <property type="entry name" value="DNase I-like"/>
    <property type="match status" value="1"/>
</dbReference>
<dbReference type="EMBL" id="KZ155780">
    <property type="protein sequence ID" value="OUS46789.1"/>
    <property type="molecule type" value="Genomic_DNA"/>
</dbReference>
<feature type="chain" id="PRO_5012328248" evidence="1">
    <location>
        <begin position="21"/>
        <end position="546"/>
    </location>
</feature>
<keyword evidence="3" id="KW-0255">Endonuclease</keyword>
<feature type="signal peptide" evidence="1">
    <location>
        <begin position="1"/>
        <end position="20"/>
    </location>
</feature>
<dbReference type="GO" id="GO:0004527">
    <property type="term" value="F:exonuclease activity"/>
    <property type="evidence" value="ECO:0007669"/>
    <property type="project" value="UniProtKB-KW"/>
</dbReference>
<organism evidence="3">
    <name type="scientific">Ostreococcus tauri</name>
    <name type="common">Marine green alga</name>
    <dbReference type="NCBI Taxonomy" id="70448"/>
    <lineage>
        <taxon>Eukaryota</taxon>
        <taxon>Viridiplantae</taxon>
        <taxon>Chlorophyta</taxon>
        <taxon>Mamiellophyceae</taxon>
        <taxon>Mamiellales</taxon>
        <taxon>Bathycoccaceae</taxon>
        <taxon>Ostreococcus</taxon>
    </lineage>
</organism>
<dbReference type="InterPro" id="IPR036691">
    <property type="entry name" value="Endo/exonu/phosph_ase_sf"/>
</dbReference>
<keyword evidence="3" id="KW-0269">Exonuclease</keyword>
<sequence length="546" mass="56510">MAARTLACVAILALALAVDASNICASLDASLTVGDRRTNAGSARLRVGAFNARWLFDGVSDVSASPYANGEANAAREHGRMVNEVIRAIDADVVVLTETETCETLDWAREGTPNVARALVKGTDTATQQQIGILSKISFVEEPWRREDRADYDAATSACGYSGSKNSGVSKHAVARFKVGARTVALIGAHLKANPTQSSSCAQREAQAEVLRSIARERFEAGDAVIVAGDLNDYSDLHVDAGNNSPTSRVLRMLRDLNNDGVDELQEVGELVAVSDRYTWRSGSSKAKLDYILVSRSDFDLVSASIQHDLVNASVSDHFPLLAIVDVLTTRDTSRLLASTANETSANSKRTYCCGHPFGSASVGVAPSNAALFACSTGVGFIFFASGAAAGVAVCCGSTRLTGASRSGATSTLRTGAGSTLRTGAACTGALVASVGAANPALSSSADPGGAAPPIALNAARSASRVELSALTSSWSSSCRSLRSDATPIISSNSRIESSGVTTSPARSRAPLLTRAVPALRSAILASQISIARVFAARASSFASNI</sequence>
<dbReference type="Proteomes" id="UP000195557">
    <property type="component" value="Unassembled WGS sequence"/>
</dbReference>
<dbReference type="AlphaFoldDB" id="A0A1Y5IB29"/>
<dbReference type="InterPro" id="IPR005135">
    <property type="entry name" value="Endo/exonuclease/phosphatase"/>
</dbReference>
<gene>
    <name evidence="3" type="ORF">BE221DRAFT_204890</name>
</gene>
<dbReference type="Gene3D" id="3.60.10.10">
    <property type="entry name" value="Endonuclease/exonuclease/phosphatase"/>
    <property type="match status" value="1"/>
</dbReference>
<protein>
    <submittedName>
        <fullName evidence="3">Endonuclease/exonuclease/phosphatase</fullName>
    </submittedName>
</protein>
<name>A0A1Y5IB29_OSTTA</name>
<dbReference type="GO" id="GO:0004519">
    <property type="term" value="F:endonuclease activity"/>
    <property type="evidence" value="ECO:0007669"/>
    <property type="project" value="UniProtKB-KW"/>
</dbReference>
<evidence type="ECO:0000259" key="2">
    <source>
        <dbReference type="Pfam" id="PF03372"/>
    </source>
</evidence>
<keyword evidence="1" id="KW-0732">Signal</keyword>
<accession>A0A1Y5IB29</accession>
<evidence type="ECO:0000313" key="3">
    <source>
        <dbReference type="EMBL" id="OUS46789.1"/>
    </source>
</evidence>
<keyword evidence="3" id="KW-0540">Nuclease</keyword>
<feature type="domain" description="Endonuclease/exonuclease/phosphatase" evidence="2">
    <location>
        <begin position="69"/>
        <end position="318"/>
    </location>
</feature>
<reference evidence="3" key="1">
    <citation type="submission" date="2017-04" db="EMBL/GenBank/DDBJ databases">
        <title>Population genomics of picophytoplankton unveils novel chromosome hypervariability.</title>
        <authorList>
            <consortium name="DOE Joint Genome Institute"/>
            <person name="Blanc-Mathieu R."/>
            <person name="Krasovec M."/>
            <person name="Hebrard M."/>
            <person name="Yau S."/>
            <person name="Desgranges E."/>
            <person name="Martin J."/>
            <person name="Schackwitz W."/>
            <person name="Kuo A."/>
            <person name="Salin G."/>
            <person name="Donnadieu C."/>
            <person name="Desdevises Y."/>
            <person name="Sanchez-Ferandin S."/>
            <person name="Moreau H."/>
            <person name="Rivals E."/>
            <person name="Grigoriev I.V."/>
            <person name="Grimsley N."/>
            <person name="Eyre-Walker A."/>
            <person name="Piganeau G."/>
        </authorList>
    </citation>
    <scope>NUCLEOTIDE SEQUENCE [LARGE SCALE GENOMIC DNA]</scope>
    <source>
        <strain evidence="3">RCC 1115</strain>
    </source>
</reference>
<keyword evidence="3" id="KW-0378">Hydrolase</keyword>